<protein>
    <submittedName>
        <fullName evidence="1">Uncharacterized protein</fullName>
    </submittedName>
</protein>
<dbReference type="Proteomes" id="UP000821845">
    <property type="component" value="Chromosome 9"/>
</dbReference>
<sequence length="212" mass="23403">MLGLQLKQFSVREPRLAQMSGPRRSSSLSQEEVNFGNFNVRVTHQTTGGIWASDLARLRSHDIGPRQRQDKKDKCSIHKLEPVQLPTDVAETLSLGPKFAVEPRLSAPERLAMVRQISVRASDSEQNRCVSEGVDVLLRSKQSASRLPLRKIGAYLRDNALAVGPADKKVGFAVLPFNLFNSEAGEAVPSVFKCEKNVVISNVKSEVKKTVL</sequence>
<reference evidence="1" key="1">
    <citation type="submission" date="2020-05" db="EMBL/GenBank/DDBJ databases">
        <title>Large-scale comparative analyses of tick genomes elucidate their genetic diversity and vector capacities.</title>
        <authorList>
            <person name="Jia N."/>
            <person name="Wang J."/>
            <person name="Shi W."/>
            <person name="Du L."/>
            <person name="Sun Y."/>
            <person name="Zhan W."/>
            <person name="Jiang J."/>
            <person name="Wang Q."/>
            <person name="Zhang B."/>
            <person name="Ji P."/>
            <person name="Sakyi L.B."/>
            <person name="Cui X."/>
            <person name="Yuan T."/>
            <person name="Jiang B."/>
            <person name="Yang W."/>
            <person name="Lam T.T.-Y."/>
            <person name="Chang Q."/>
            <person name="Ding S."/>
            <person name="Wang X."/>
            <person name="Zhu J."/>
            <person name="Ruan X."/>
            <person name="Zhao L."/>
            <person name="Wei J."/>
            <person name="Que T."/>
            <person name="Du C."/>
            <person name="Cheng J."/>
            <person name="Dai P."/>
            <person name="Han X."/>
            <person name="Huang E."/>
            <person name="Gao Y."/>
            <person name="Liu J."/>
            <person name="Shao H."/>
            <person name="Ye R."/>
            <person name="Li L."/>
            <person name="Wei W."/>
            <person name="Wang X."/>
            <person name="Wang C."/>
            <person name="Yang T."/>
            <person name="Huo Q."/>
            <person name="Li W."/>
            <person name="Guo W."/>
            <person name="Chen H."/>
            <person name="Zhou L."/>
            <person name="Ni X."/>
            <person name="Tian J."/>
            <person name="Zhou Y."/>
            <person name="Sheng Y."/>
            <person name="Liu T."/>
            <person name="Pan Y."/>
            <person name="Xia L."/>
            <person name="Li J."/>
            <person name="Zhao F."/>
            <person name="Cao W."/>
        </authorList>
    </citation>
    <scope>NUCLEOTIDE SEQUENCE</scope>
    <source>
        <strain evidence="1">Hyas-2018</strain>
    </source>
</reference>
<name>A0ACB7RIA7_HYAAI</name>
<keyword evidence="2" id="KW-1185">Reference proteome</keyword>
<evidence type="ECO:0000313" key="1">
    <source>
        <dbReference type="EMBL" id="KAH6922258.1"/>
    </source>
</evidence>
<evidence type="ECO:0000313" key="2">
    <source>
        <dbReference type="Proteomes" id="UP000821845"/>
    </source>
</evidence>
<gene>
    <name evidence="1" type="ORF">HPB50_011330</name>
</gene>
<proteinExistence type="predicted"/>
<accession>A0ACB7RIA7</accession>
<dbReference type="EMBL" id="CM023489">
    <property type="protein sequence ID" value="KAH6922258.1"/>
    <property type="molecule type" value="Genomic_DNA"/>
</dbReference>
<organism evidence="1 2">
    <name type="scientific">Hyalomma asiaticum</name>
    <name type="common">Tick</name>
    <dbReference type="NCBI Taxonomy" id="266040"/>
    <lineage>
        <taxon>Eukaryota</taxon>
        <taxon>Metazoa</taxon>
        <taxon>Ecdysozoa</taxon>
        <taxon>Arthropoda</taxon>
        <taxon>Chelicerata</taxon>
        <taxon>Arachnida</taxon>
        <taxon>Acari</taxon>
        <taxon>Parasitiformes</taxon>
        <taxon>Ixodida</taxon>
        <taxon>Ixodoidea</taxon>
        <taxon>Ixodidae</taxon>
        <taxon>Hyalomminae</taxon>
        <taxon>Hyalomma</taxon>
    </lineage>
</organism>
<comment type="caution">
    <text evidence="1">The sequence shown here is derived from an EMBL/GenBank/DDBJ whole genome shotgun (WGS) entry which is preliminary data.</text>
</comment>